<reference evidence="9" key="2">
    <citation type="journal article" date="2023" name="IMA Fungus">
        <title>Comparative genomic study of the Penicillium genus elucidates a diverse pangenome and 15 lateral gene transfer events.</title>
        <authorList>
            <person name="Petersen C."/>
            <person name="Sorensen T."/>
            <person name="Nielsen M.R."/>
            <person name="Sondergaard T.E."/>
            <person name="Sorensen J.L."/>
            <person name="Fitzpatrick D.A."/>
            <person name="Frisvad J.C."/>
            <person name="Nielsen K.L."/>
        </authorList>
    </citation>
    <scope>NUCLEOTIDE SEQUENCE</scope>
    <source>
        <strain evidence="9">IBT 21472</strain>
    </source>
</reference>
<evidence type="ECO:0000256" key="5">
    <source>
        <dbReference type="ARBA" id="ARBA00038359"/>
    </source>
</evidence>
<feature type="transmembrane region" description="Helical" evidence="7">
    <location>
        <begin position="260"/>
        <end position="280"/>
    </location>
</feature>
<gene>
    <name evidence="9" type="ORF">N7476_004369</name>
</gene>
<feature type="transmembrane region" description="Helical" evidence="7">
    <location>
        <begin position="30"/>
        <end position="51"/>
    </location>
</feature>
<feature type="domain" description="Rhodopsin" evidence="8">
    <location>
        <begin position="47"/>
        <end position="285"/>
    </location>
</feature>
<accession>A0A9W9U5V2</accession>
<feature type="region of interest" description="Disordered" evidence="6">
    <location>
        <begin position="350"/>
        <end position="379"/>
    </location>
</feature>
<dbReference type="InterPro" id="IPR052337">
    <property type="entry name" value="SAT4-like"/>
</dbReference>
<evidence type="ECO:0000256" key="2">
    <source>
        <dbReference type="ARBA" id="ARBA00022692"/>
    </source>
</evidence>
<comment type="similarity">
    <text evidence="5">Belongs to the SAT4 family.</text>
</comment>
<dbReference type="Proteomes" id="UP001147746">
    <property type="component" value="Unassembled WGS sequence"/>
</dbReference>
<feature type="region of interest" description="Disordered" evidence="6">
    <location>
        <begin position="303"/>
        <end position="322"/>
    </location>
</feature>
<evidence type="ECO:0000313" key="9">
    <source>
        <dbReference type="EMBL" id="KAJ5321367.1"/>
    </source>
</evidence>
<keyword evidence="4 7" id="KW-0472">Membrane</keyword>
<evidence type="ECO:0000256" key="4">
    <source>
        <dbReference type="ARBA" id="ARBA00023136"/>
    </source>
</evidence>
<reference evidence="9" key="1">
    <citation type="submission" date="2022-12" db="EMBL/GenBank/DDBJ databases">
        <authorList>
            <person name="Petersen C."/>
        </authorList>
    </citation>
    <scope>NUCLEOTIDE SEQUENCE</scope>
    <source>
        <strain evidence="9">IBT 21472</strain>
    </source>
</reference>
<organism evidence="9 10">
    <name type="scientific">Penicillium atrosanguineum</name>
    <dbReference type="NCBI Taxonomy" id="1132637"/>
    <lineage>
        <taxon>Eukaryota</taxon>
        <taxon>Fungi</taxon>
        <taxon>Dikarya</taxon>
        <taxon>Ascomycota</taxon>
        <taxon>Pezizomycotina</taxon>
        <taxon>Eurotiomycetes</taxon>
        <taxon>Eurotiomycetidae</taxon>
        <taxon>Eurotiales</taxon>
        <taxon>Aspergillaceae</taxon>
        <taxon>Penicillium</taxon>
    </lineage>
</organism>
<feature type="transmembrane region" description="Helical" evidence="7">
    <location>
        <begin position="221"/>
        <end position="245"/>
    </location>
</feature>
<keyword evidence="2 7" id="KW-0812">Transmembrane</keyword>
<comment type="caution">
    <text evidence="9">The sequence shown here is derived from an EMBL/GenBank/DDBJ whole genome shotgun (WGS) entry which is preliminary data.</text>
</comment>
<sequence>MASGTIVAAMAPPAGQTSNFVDPPYCGIKFLVVNCVFLPLAVVALGVRVWTRAFVVRSFRWDDYLMAMALILSCALTGVTLDMLNWGLGKHMWDVPATSVTPWFLKLNVISAILYCAATGFTKVSVLVFYLRIFPSRNFHICVWAIVFIASGYAIASILANILSCSPIAKAWDLTITSGHCMNRPVFYFANAGLGIFTDFATVVVPIPWLRPLQMPLRQKIAVGGILAMGCFVGIVSCIRLASLYELLESPDLTWATTNALMWCTIELNLGIFGGCITAIRPFIRQYFPRLLGLSSGGYGSSSRKHAHQLSSLPSQRPDFSGREHQYSATLTTLRGPDNDSAEHILSKLSSNHGKDADEPAGIVRTVEFDVENTSRPAP</sequence>
<name>A0A9W9U5V2_9EURO</name>
<feature type="transmembrane region" description="Helical" evidence="7">
    <location>
        <begin position="189"/>
        <end position="209"/>
    </location>
</feature>
<keyword evidence="3 7" id="KW-1133">Transmembrane helix</keyword>
<dbReference type="PANTHER" id="PTHR33048:SF47">
    <property type="entry name" value="INTEGRAL MEMBRANE PROTEIN-RELATED"/>
    <property type="match status" value="1"/>
</dbReference>
<evidence type="ECO:0000256" key="1">
    <source>
        <dbReference type="ARBA" id="ARBA00004141"/>
    </source>
</evidence>
<dbReference type="PANTHER" id="PTHR33048">
    <property type="entry name" value="PTH11-LIKE INTEGRAL MEMBRANE PROTEIN (AFU_ORTHOLOGUE AFUA_5G11245)"/>
    <property type="match status" value="1"/>
</dbReference>
<dbReference type="EMBL" id="JAPZBO010000003">
    <property type="protein sequence ID" value="KAJ5321367.1"/>
    <property type="molecule type" value="Genomic_DNA"/>
</dbReference>
<proteinExistence type="inferred from homology"/>
<keyword evidence="10" id="KW-1185">Reference proteome</keyword>
<dbReference type="Pfam" id="PF20684">
    <property type="entry name" value="Fung_rhodopsin"/>
    <property type="match status" value="1"/>
</dbReference>
<dbReference type="GO" id="GO:0016020">
    <property type="term" value="C:membrane"/>
    <property type="evidence" value="ECO:0007669"/>
    <property type="project" value="UniProtKB-SubCell"/>
</dbReference>
<evidence type="ECO:0000256" key="6">
    <source>
        <dbReference type="SAM" id="MobiDB-lite"/>
    </source>
</evidence>
<evidence type="ECO:0000256" key="3">
    <source>
        <dbReference type="ARBA" id="ARBA00022989"/>
    </source>
</evidence>
<dbReference type="InterPro" id="IPR049326">
    <property type="entry name" value="Rhodopsin_dom_fungi"/>
</dbReference>
<dbReference type="AlphaFoldDB" id="A0A9W9U5V2"/>
<feature type="transmembrane region" description="Helical" evidence="7">
    <location>
        <begin position="108"/>
        <end position="131"/>
    </location>
</feature>
<evidence type="ECO:0000259" key="8">
    <source>
        <dbReference type="Pfam" id="PF20684"/>
    </source>
</evidence>
<feature type="transmembrane region" description="Helical" evidence="7">
    <location>
        <begin position="143"/>
        <end position="169"/>
    </location>
</feature>
<comment type="subcellular location">
    <subcellularLocation>
        <location evidence="1">Membrane</location>
        <topology evidence="1">Multi-pass membrane protein</topology>
    </subcellularLocation>
</comment>
<feature type="transmembrane region" description="Helical" evidence="7">
    <location>
        <begin position="63"/>
        <end position="88"/>
    </location>
</feature>
<evidence type="ECO:0000313" key="10">
    <source>
        <dbReference type="Proteomes" id="UP001147746"/>
    </source>
</evidence>
<protein>
    <recommendedName>
        <fullName evidence="8">Rhodopsin domain-containing protein</fullName>
    </recommendedName>
</protein>
<evidence type="ECO:0000256" key="7">
    <source>
        <dbReference type="SAM" id="Phobius"/>
    </source>
</evidence>